<sequence>MIMEPYIARIKRYEGGKISNCRIKRIAETIDDGLRRTFYEELMSNSVYLTEEITRFLLDQGEHQTVEKKSKLSTRLSPKASLEDAIAHEDVKLIHKYLELSHSLKGPSEDKMALQMSALNVLSTIGFLEYNDINLAAALDEITNISKCLDLVSKYLVEEDLCNYAFVCVITLSCSKTDLLRYVNHEELRNCFNCAGSIVKPTIAAISHGDYCLAIKKYSELRDSFLTDPFLSRQLLNIDTAVTNCVYASLLQPYENISFQEISVRLSKPEDIILTDLMTLLSTKRLPYKIDTVAMNIARYHPADTSASWQSVLNSSNSAYALSKAIYLHCQAKSAGLADNTFTGVKTDVHNINR</sequence>
<dbReference type="AlphaFoldDB" id="A0A1E4TJY9"/>
<keyword evidence="2" id="KW-1185">Reference proteome</keyword>
<gene>
    <name evidence="1" type="ORF">CANCADRAFT_82305</name>
</gene>
<organism evidence="1 2">
    <name type="scientific">Tortispora caseinolytica NRRL Y-17796</name>
    <dbReference type="NCBI Taxonomy" id="767744"/>
    <lineage>
        <taxon>Eukaryota</taxon>
        <taxon>Fungi</taxon>
        <taxon>Dikarya</taxon>
        <taxon>Ascomycota</taxon>
        <taxon>Saccharomycotina</taxon>
        <taxon>Trigonopsidomycetes</taxon>
        <taxon>Trigonopsidales</taxon>
        <taxon>Trigonopsidaceae</taxon>
        <taxon>Tortispora</taxon>
    </lineage>
</organism>
<dbReference type="Proteomes" id="UP000095023">
    <property type="component" value="Unassembled WGS sequence"/>
</dbReference>
<evidence type="ECO:0000313" key="2">
    <source>
        <dbReference type="Proteomes" id="UP000095023"/>
    </source>
</evidence>
<evidence type="ECO:0008006" key="3">
    <source>
        <dbReference type="Google" id="ProtNLM"/>
    </source>
</evidence>
<protein>
    <recommendedName>
        <fullName evidence="3">PCI domain-containing protein</fullName>
    </recommendedName>
</protein>
<reference evidence="2" key="1">
    <citation type="submission" date="2016-02" db="EMBL/GenBank/DDBJ databases">
        <title>Comparative genomics of biotechnologically important yeasts.</title>
        <authorList>
            <consortium name="DOE Joint Genome Institute"/>
            <person name="Riley R."/>
            <person name="Haridas S."/>
            <person name="Wolfe K.H."/>
            <person name="Lopes M.R."/>
            <person name="Hittinger C.T."/>
            <person name="Goker M."/>
            <person name="Salamov A."/>
            <person name="Wisecaver J."/>
            <person name="Long T.M."/>
            <person name="Aerts A.L."/>
            <person name="Barry K."/>
            <person name="Choi C."/>
            <person name="Clum A."/>
            <person name="Coughlan A.Y."/>
            <person name="Deshpande S."/>
            <person name="Douglass A.P."/>
            <person name="Hanson S.J."/>
            <person name="Klenk H.-P."/>
            <person name="Labutti K."/>
            <person name="Lapidus A."/>
            <person name="Lindquist E."/>
            <person name="Lipzen A."/>
            <person name="Meier-Kolthoff J.P."/>
            <person name="Ohm R.A."/>
            <person name="Otillar R.P."/>
            <person name="Pangilinan J."/>
            <person name="Peng Y."/>
            <person name="Rokas A."/>
            <person name="Rosa C.A."/>
            <person name="Scheuner C."/>
            <person name="Sibirny A.A."/>
            <person name="Slot J.C."/>
            <person name="Stielow J.B."/>
            <person name="Sun H."/>
            <person name="Kurtzman C.P."/>
            <person name="Blackwell M."/>
            <person name="Jeffries T.W."/>
            <person name="Grigoriev I.V."/>
        </authorList>
    </citation>
    <scope>NUCLEOTIDE SEQUENCE [LARGE SCALE GENOMIC DNA]</scope>
    <source>
        <strain evidence="2">NRRL Y-17796</strain>
    </source>
</reference>
<proteinExistence type="predicted"/>
<dbReference type="Gene3D" id="1.25.40.570">
    <property type="match status" value="1"/>
</dbReference>
<accession>A0A1E4TJY9</accession>
<dbReference type="EMBL" id="KV453841">
    <property type="protein sequence ID" value="ODV92094.1"/>
    <property type="molecule type" value="Genomic_DNA"/>
</dbReference>
<evidence type="ECO:0000313" key="1">
    <source>
        <dbReference type="EMBL" id="ODV92094.1"/>
    </source>
</evidence>
<name>A0A1E4TJY9_9ASCO</name>